<dbReference type="EMBL" id="BAABBA010000001">
    <property type="protein sequence ID" value="GAA4285991.1"/>
    <property type="molecule type" value="Genomic_DNA"/>
</dbReference>
<feature type="region of interest" description="Disordered" evidence="1">
    <location>
        <begin position="90"/>
        <end position="159"/>
    </location>
</feature>
<evidence type="ECO:0000313" key="3">
    <source>
        <dbReference type="EMBL" id="GAA4285991.1"/>
    </source>
</evidence>
<keyword evidence="2" id="KW-0732">Signal</keyword>
<proteinExistence type="predicted"/>
<evidence type="ECO:0000313" key="4">
    <source>
        <dbReference type="Proteomes" id="UP001499841"/>
    </source>
</evidence>
<organism evidence="3 4">
    <name type="scientific">Georgenia daeguensis</name>
    <dbReference type="NCBI Taxonomy" id="908355"/>
    <lineage>
        <taxon>Bacteria</taxon>
        <taxon>Bacillati</taxon>
        <taxon>Actinomycetota</taxon>
        <taxon>Actinomycetes</taxon>
        <taxon>Micrococcales</taxon>
        <taxon>Bogoriellaceae</taxon>
        <taxon>Georgenia</taxon>
    </lineage>
</organism>
<comment type="caution">
    <text evidence="3">The sequence shown here is derived from an EMBL/GenBank/DDBJ whole genome shotgun (WGS) entry which is preliminary data.</text>
</comment>
<keyword evidence="4" id="KW-1185">Reference proteome</keyword>
<name>A0ABP8EPQ2_9MICO</name>
<protein>
    <submittedName>
        <fullName evidence="3">Uncharacterized protein</fullName>
    </submittedName>
</protein>
<gene>
    <name evidence="3" type="ORF">GCM10022262_03500</name>
</gene>
<feature type="signal peptide" evidence="2">
    <location>
        <begin position="1"/>
        <end position="27"/>
    </location>
</feature>
<reference evidence="4" key="1">
    <citation type="journal article" date="2019" name="Int. J. Syst. Evol. Microbiol.">
        <title>The Global Catalogue of Microorganisms (GCM) 10K type strain sequencing project: providing services to taxonomists for standard genome sequencing and annotation.</title>
        <authorList>
            <consortium name="The Broad Institute Genomics Platform"/>
            <consortium name="The Broad Institute Genome Sequencing Center for Infectious Disease"/>
            <person name="Wu L."/>
            <person name="Ma J."/>
        </authorList>
    </citation>
    <scope>NUCLEOTIDE SEQUENCE [LARGE SCALE GENOMIC DNA]</scope>
    <source>
        <strain evidence="4">JCM 17459</strain>
    </source>
</reference>
<dbReference type="RefSeq" id="WP_345036931.1">
    <property type="nucleotide sequence ID" value="NZ_BAABBA010000001.1"/>
</dbReference>
<feature type="chain" id="PRO_5046257033" evidence="2">
    <location>
        <begin position="28"/>
        <end position="159"/>
    </location>
</feature>
<evidence type="ECO:0000256" key="1">
    <source>
        <dbReference type="SAM" id="MobiDB-lite"/>
    </source>
</evidence>
<sequence length="159" mass="18737">MSHKLISGLASAAIGLAVLGGAGTAVAATPATVPAGHSHHDYNVCWNVNFYRANGYWHVRWTDEDGRHHEKARTFKGVLKEFKDECDRVVRNKNYDRDHRDHRDHKGDKDDHDRDRDRDRDHKRDKDDDDHDRDHRRDKDDDDHDHDHDKDDHDDDHKW</sequence>
<accession>A0ABP8EPQ2</accession>
<dbReference type="Proteomes" id="UP001499841">
    <property type="component" value="Unassembled WGS sequence"/>
</dbReference>
<evidence type="ECO:0000256" key="2">
    <source>
        <dbReference type="SAM" id="SignalP"/>
    </source>
</evidence>